<dbReference type="STRING" id="546266.NEIMUCOT_04128"/>
<evidence type="ECO:0000313" key="2">
    <source>
        <dbReference type="Proteomes" id="UP000003344"/>
    </source>
</evidence>
<dbReference type="Proteomes" id="UP000003344">
    <property type="component" value="Unassembled WGS sequence"/>
</dbReference>
<sequence length="41" mass="4653">MLVIMVSFRFDKNRFIVAGCKADLRAVLRDVASIVNRLSIN</sequence>
<proteinExistence type="predicted"/>
<reference evidence="1 2" key="1">
    <citation type="submission" date="2009-10" db="EMBL/GenBank/DDBJ databases">
        <authorList>
            <person name="Weinstock G."/>
            <person name="Sodergren E."/>
            <person name="Clifton S."/>
            <person name="Fulton L."/>
            <person name="Fulton B."/>
            <person name="Courtney L."/>
            <person name="Fronick C."/>
            <person name="Harrison M."/>
            <person name="Strong C."/>
            <person name="Farmer C."/>
            <person name="Delahaunty K."/>
            <person name="Markovic C."/>
            <person name="Hall O."/>
            <person name="Minx P."/>
            <person name="Tomlinson C."/>
            <person name="Mitreva M."/>
            <person name="Nelson J."/>
            <person name="Hou S."/>
            <person name="Wollam A."/>
            <person name="Pepin K.H."/>
            <person name="Johnson M."/>
            <person name="Bhonagiri V."/>
            <person name="Nash W.E."/>
            <person name="Warren W."/>
            <person name="Chinwalla A."/>
            <person name="Mardis E.R."/>
            <person name="Wilson R.K."/>
        </authorList>
    </citation>
    <scope>NUCLEOTIDE SEQUENCE [LARGE SCALE GENOMIC DNA]</scope>
    <source>
        <strain evidence="2">ATCC 25996 / DSM 4631 / NCTC 10774 / M26</strain>
    </source>
</reference>
<accession>D2ZU39</accession>
<dbReference type="AlphaFoldDB" id="D2ZU39"/>
<gene>
    <name evidence="1" type="ORF">NEIMUCOT_04128</name>
</gene>
<dbReference type="EMBL" id="ACDX02000003">
    <property type="protein sequence ID" value="EFC89225.1"/>
    <property type="molecule type" value="Genomic_DNA"/>
</dbReference>
<evidence type="ECO:0000313" key="1">
    <source>
        <dbReference type="EMBL" id="EFC89225.1"/>
    </source>
</evidence>
<comment type="caution">
    <text evidence="1">The sequence shown here is derived from an EMBL/GenBank/DDBJ whole genome shotgun (WGS) entry which is preliminary data.</text>
</comment>
<organism evidence="1 2">
    <name type="scientific">Neisseria mucosa (strain ATCC 25996 / DSM 4631 / NCTC 10774 / M26)</name>
    <dbReference type="NCBI Taxonomy" id="546266"/>
    <lineage>
        <taxon>Bacteria</taxon>
        <taxon>Pseudomonadati</taxon>
        <taxon>Pseudomonadota</taxon>
        <taxon>Betaproteobacteria</taxon>
        <taxon>Neisseriales</taxon>
        <taxon>Neisseriaceae</taxon>
        <taxon>Neisseria</taxon>
    </lineage>
</organism>
<protein>
    <submittedName>
        <fullName evidence="1">Uncharacterized protein</fullName>
    </submittedName>
</protein>
<name>D2ZU39_NEIM2</name>